<feature type="domain" description="Nudix hydrolase" evidence="4">
    <location>
        <begin position="107"/>
        <end position="242"/>
    </location>
</feature>
<accession>A0ABR9P8K3</accession>
<evidence type="ECO:0000313" key="6">
    <source>
        <dbReference type="Proteomes" id="UP000806528"/>
    </source>
</evidence>
<evidence type="ECO:0000313" key="5">
    <source>
        <dbReference type="EMBL" id="MBE3000165.1"/>
    </source>
</evidence>
<dbReference type="InterPro" id="IPR059176">
    <property type="entry name" value="UDP-X_N"/>
</dbReference>
<dbReference type="Gene3D" id="6.10.250.1120">
    <property type="match status" value="1"/>
</dbReference>
<dbReference type="RefSeq" id="WP_193122780.1">
    <property type="nucleotide sequence ID" value="NZ_JADBGI010000013.1"/>
</dbReference>
<dbReference type="Gene3D" id="3.90.79.10">
    <property type="entry name" value="Nucleoside Triphosphate Pyrophosphohydrolase"/>
    <property type="match status" value="1"/>
</dbReference>
<dbReference type="InterPro" id="IPR020084">
    <property type="entry name" value="NUDIX_hydrolase_CS"/>
</dbReference>
<dbReference type="PROSITE" id="PS51462">
    <property type="entry name" value="NUDIX"/>
    <property type="match status" value="1"/>
</dbReference>
<evidence type="ECO:0000256" key="2">
    <source>
        <dbReference type="ARBA" id="ARBA00022801"/>
    </source>
</evidence>
<proteinExistence type="predicted"/>
<dbReference type="PROSITE" id="PS00893">
    <property type="entry name" value="NUDIX_BOX"/>
    <property type="match status" value="1"/>
</dbReference>
<dbReference type="InterPro" id="IPR000086">
    <property type="entry name" value="NUDIX_hydrolase_dom"/>
</dbReference>
<gene>
    <name evidence="5" type="ORF">IDM40_15860</name>
</gene>
<dbReference type="PANTHER" id="PTHR43046">
    <property type="entry name" value="GDP-MANNOSE MANNOSYL HYDROLASE"/>
    <property type="match status" value="1"/>
</dbReference>
<reference evidence="5 6" key="1">
    <citation type="submission" date="2020-09" db="EMBL/GenBank/DDBJ databases">
        <title>Diversity and distribution of actinomycetes associated with coral in the coast of Hainan.</title>
        <authorList>
            <person name="Li F."/>
        </authorList>
    </citation>
    <scope>NUCLEOTIDE SEQUENCE [LARGE SCALE GENOMIC DNA]</scope>
    <source>
        <strain evidence="5 6">HNM0947</strain>
    </source>
</reference>
<feature type="region of interest" description="Disordered" evidence="3">
    <location>
        <begin position="1"/>
        <end position="43"/>
    </location>
</feature>
<dbReference type="PANTHER" id="PTHR43046:SF16">
    <property type="entry name" value="ADP-RIBOSE PYROPHOSPHATASE YJHB-RELATED"/>
    <property type="match status" value="1"/>
</dbReference>
<dbReference type="GO" id="GO:0016787">
    <property type="term" value="F:hydrolase activity"/>
    <property type="evidence" value="ECO:0007669"/>
    <property type="project" value="UniProtKB-KW"/>
</dbReference>
<evidence type="ECO:0000256" key="3">
    <source>
        <dbReference type="SAM" id="MobiDB-lite"/>
    </source>
</evidence>
<dbReference type="InterPro" id="IPR015797">
    <property type="entry name" value="NUDIX_hydrolase-like_dom_sf"/>
</dbReference>
<keyword evidence="2 5" id="KW-0378">Hydrolase</keyword>
<sequence>MSNPSDPDALDASGGSATSAPQDTPDAPDGSDAQDTPDAPSDTEHLRRISIELTALSQSALAYCTDRFDIERFHRIGALARDLMQTVAREDLPAYEPEVAASLGYATPKLDVRGGVFDPQGRVLLVRERADGDRWTLPGGWCDVLERPREAIEREVLEEAGMQVRAVHLAGVLDRHEWPHTPVYDRHVYKLMFVCEPAQSVETDFDAGFTSDETSEVGWFDVHDLPELSVARVLPEQIRLLHGHWKDPGPAHVD</sequence>
<keyword evidence="6" id="KW-1185">Reference proteome</keyword>
<dbReference type="Pfam" id="PF12535">
    <property type="entry name" value="Nudix_N"/>
    <property type="match status" value="1"/>
</dbReference>
<protein>
    <submittedName>
        <fullName evidence="5">NUDIX hydrolase N-terminal domain-containing protein</fullName>
    </submittedName>
</protein>
<organism evidence="5 6">
    <name type="scientific">Nocardiopsis coralli</name>
    <dbReference type="NCBI Taxonomy" id="2772213"/>
    <lineage>
        <taxon>Bacteria</taxon>
        <taxon>Bacillati</taxon>
        <taxon>Actinomycetota</taxon>
        <taxon>Actinomycetes</taxon>
        <taxon>Streptosporangiales</taxon>
        <taxon>Nocardiopsidaceae</taxon>
        <taxon>Nocardiopsis</taxon>
    </lineage>
</organism>
<comment type="caution">
    <text evidence="5">The sequence shown here is derived from an EMBL/GenBank/DDBJ whole genome shotgun (WGS) entry which is preliminary data.</text>
</comment>
<name>A0ABR9P8K3_9ACTN</name>
<comment type="cofactor">
    <cofactor evidence="1">
        <name>Mg(2+)</name>
        <dbReference type="ChEBI" id="CHEBI:18420"/>
    </cofactor>
</comment>
<dbReference type="EMBL" id="JADBGI010000013">
    <property type="protein sequence ID" value="MBE3000165.1"/>
    <property type="molecule type" value="Genomic_DNA"/>
</dbReference>
<dbReference type="Proteomes" id="UP000806528">
    <property type="component" value="Unassembled WGS sequence"/>
</dbReference>
<dbReference type="Pfam" id="PF00293">
    <property type="entry name" value="NUDIX"/>
    <property type="match status" value="1"/>
</dbReference>
<evidence type="ECO:0000259" key="4">
    <source>
        <dbReference type="PROSITE" id="PS51462"/>
    </source>
</evidence>
<evidence type="ECO:0000256" key="1">
    <source>
        <dbReference type="ARBA" id="ARBA00001946"/>
    </source>
</evidence>
<dbReference type="SUPFAM" id="SSF55811">
    <property type="entry name" value="Nudix"/>
    <property type="match status" value="1"/>
</dbReference>